<dbReference type="CDD" id="cd00054">
    <property type="entry name" value="EGF_CA"/>
    <property type="match status" value="1"/>
</dbReference>
<dbReference type="Gene3D" id="2.60.120.200">
    <property type="match status" value="2"/>
</dbReference>
<dbReference type="InterPro" id="IPR050372">
    <property type="entry name" value="Neurexin-related_CASP"/>
</dbReference>
<comment type="caution">
    <text evidence="2">Lacks conserved residue(s) required for the propagation of feature annotation.</text>
</comment>
<dbReference type="EMBL" id="OV725077">
    <property type="protein sequence ID" value="CAH1391628.1"/>
    <property type="molecule type" value="Genomic_DNA"/>
</dbReference>
<dbReference type="SMART" id="SM00181">
    <property type="entry name" value="EGF"/>
    <property type="match status" value="1"/>
</dbReference>
<sequence>MDKEGNLVANKSDVLEERRNYFYNLLNSREEDKVDGTVNAGTLLPGEILLPSHSPLYIGGLPDLSKVAVEAVPKPPVPFSGCVRRVWINWRTVPLDKHHVLSARNVHDCDGTACGGDNYMGERCEKQASCQEVGCEHNGRCLKDGKSFKCHCPAGWTGPFCNIEVPLGMPHFGGDGYLVVDTKHGVAKRGGISMTEPAITYIYFNFSSSQNDGMLLWSSKEDNFIGFGLENGLLKAVWGLTAEESKSVLLPGTLISDGAWHALTTSINDGKINFSTDGGFPDDKKVYAETYGYFQSSFNGCVKEFAWNRQFSVVDFSKYSGSNLGSCDLFTSRTGVGINV</sequence>
<dbReference type="PROSITE" id="PS01186">
    <property type="entry name" value="EGF_2"/>
    <property type="match status" value="1"/>
</dbReference>
<feature type="domain" description="Laminin G" evidence="3">
    <location>
        <begin position="176"/>
        <end position="327"/>
    </location>
</feature>
<keyword evidence="6" id="KW-1185">Reference proteome</keyword>
<keyword evidence="1 2" id="KW-1015">Disulfide bond</keyword>
<evidence type="ECO:0000259" key="3">
    <source>
        <dbReference type="PROSITE" id="PS50025"/>
    </source>
</evidence>
<dbReference type="Gene3D" id="2.10.25.10">
    <property type="entry name" value="Laminin"/>
    <property type="match status" value="1"/>
</dbReference>
<dbReference type="Pfam" id="PF00008">
    <property type="entry name" value="EGF"/>
    <property type="match status" value="1"/>
</dbReference>
<organism evidence="5 6">
    <name type="scientific">Nezara viridula</name>
    <name type="common">Southern green stink bug</name>
    <name type="synonym">Cimex viridulus</name>
    <dbReference type="NCBI Taxonomy" id="85310"/>
    <lineage>
        <taxon>Eukaryota</taxon>
        <taxon>Metazoa</taxon>
        <taxon>Ecdysozoa</taxon>
        <taxon>Arthropoda</taxon>
        <taxon>Hexapoda</taxon>
        <taxon>Insecta</taxon>
        <taxon>Pterygota</taxon>
        <taxon>Neoptera</taxon>
        <taxon>Paraneoptera</taxon>
        <taxon>Hemiptera</taxon>
        <taxon>Heteroptera</taxon>
        <taxon>Panheteroptera</taxon>
        <taxon>Pentatomomorpha</taxon>
        <taxon>Pentatomoidea</taxon>
        <taxon>Pentatomidae</taxon>
        <taxon>Pentatominae</taxon>
        <taxon>Nezara</taxon>
    </lineage>
</organism>
<dbReference type="InterPro" id="IPR001791">
    <property type="entry name" value="Laminin_G"/>
</dbReference>
<dbReference type="InterPro" id="IPR013320">
    <property type="entry name" value="ConA-like_dom_sf"/>
</dbReference>
<dbReference type="PROSITE" id="PS00022">
    <property type="entry name" value="EGF_1"/>
    <property type="match status" value="1"/>
</dbReference>
<evidence type="ECO:0000256" key="1">
    <source>
        <dbReference type="ARBA" id="ARBA00023157"/>
    </source>
</evidence>
<dbReference type="PANTHER" id="PTHR15036:SF85">
    <property type="entry name" value="SP2353, ISOFORM A"/>
    <property type="match status" value="1"/>
</dbReference>
<dbReference type="SMART" id="SM00282">
    <property type="entry name" value="LamG"/>
    <property type="match status" value="1"/>
</dbReference>
<dbReference type="SUPFAM" id="SSF49899">
    <property type="entry name" value="Concanavalin A-like lectins/glucanases"/>
    <property type="match status" value="2"/>
</dbReference>
<feature type="domain" description="EGF-like" evidence="4">
    <location>
        <begin position="126"/>
        <end position="162"/>
    </location>
</feature>
<dbReference type="PANTHER" id="PTHR15036">
    <property type="entry name" value="PIKACHURIN-LIKE PROTEIN"/>
    <property type="match status" value="1"/>
</dbReference>
<feature type="domain" description="Laminin G" evidence="3">
    <location>
        <begin position="1"/>
        <end position="114"/>
    </location>
</feature>
<dbReference type="Pfam" id="PF02210">
    <property type="entry name" value="Laminin_G_2"/>
    <property type="match status" value="1"/>
</dbReference>
<evidence type="ECO:0000313" key="5">
    <source>
        <dbReference type="EMBL" id="CAH1391628.1"/>
    </source>
</evidence>
<dbReference type="CDD" id="cd00110">
    <property type="entry name" value="LamG"/>
    <property type="match status" value="1"/>
</dbReference>
<dbReference type="PROSITE" id="PS50026">
    <property type="entry name" value="EGF_3"/>
    <property type="match status" value="1"/>
</dbReference>
<dbReference type="PROSITE" id="PS50025">
    <property type="entry name" value="LAM_G_DOMAIN"/>
    <property type="match status" value="2"/>
</dbReference>
<evidence type="ECO:0000313" key="6">
    <source>
        <dbReference type="Proteomes" id="UP001152798"/>
    </source>
</evidence>
<proteinExistence type="predicted"/>
<dbReference type="GO" id="GO:0016020">
    <property type="term" value="C:membrane"/>
    <property type="evidence" value="ECO:0007669"/>
    <property type="project" value="UniProtKB-SubCell"/>
</dbReference>
<accession>A0A9P0E861</accession>
<reference evidence="5" key="1">
    <citation type="submission" date="2022-01" db="EMBL/GenBank/DDBJ databases">
        <authorList>
            <person name="King R."/>
        </authorList>
    </citation>
    <scope>NUCLEOTIDE SEQUENCE</scope>
</reference>
<evidence type="ECO:0000259" key="4">
    <source>
        <dbReference type="PROSITE" id="PS50026"/>
    </source>
</evidence>
<protein>
    <submittedName>
        <fullName evidence="5">Uncharacterized protein</fullName>
    </submittedName>
</protein>
<dbReference type="InterPro" id="IPR000742">
    <property type="entry name" value="EGF"/>
</dbReference>
<dbReference type="AlphaFoldDB" id="A0A9P0E861"/>
<evidence type="ECO:0000256" key="2">
    <source>
        <dbReference type="PROSITE-ProRule" id="PRU00076"/>
    </source>
</evidence>
<name>A0A9P0E861_NEZVI</name>
<gene>
    <name evidence="5" type="ORF">NEZAVI_LOCUS2614</name>
</gene>
<dbReference type="OrthoDB" id="283575at2759"/>
<feature type="disulfide bond" evidence="2">
    <location>
        <begin position="152"/>
        <end position="161"/>
    </location>
</feature>
<keyword evidence="2" id="KW-0245">EGF-like domain</keyword>
<dbReference type="Proteomes" id="UP001152798">
    <property type="component" value="Chromosome 1"/>
</dbReference>